<dbReference type="InterPro" id="IPR020476">
    <property type="entry name" value="Nudix_hydrolase"/>
</dbReference>
<dbReference type="InterPro" id="IPR000086">
    <property type="entry name" value="NUDIX_hydrolase_dom"/>
</dbReference>
<dbReference type="NCBIfam" id="NF001938">
    <property type="entry name" value="PRK00714.1-5"/>
    <property type="match status" value="1"/>
</dbReference>
<sequence>MTGRIPAALVPPNPAEREPLLPDLPYRPNVGICLFNAQGQVFAGRAYANPFGWPDPEIFSAGADWALPQGGIDPGEDIVAAARRELWEETGVRSAELIAVTDDWWSYDFPVRGARIHKLHPFRGQRQRWAAFRFTGSEDEITVTAAHTDEPPEFLEWRWRLLAELPSVAPLHRRRQYRRVVTAFGDIGPAAPA</sequence>
<dbReference type="EMBL" id="FMJD01000010">
    <property type="protein sequence ID" value="SCM77933.1"/>
    <property type="molecule type" value="Genomic_DNA"/>
</dbReference>
<dbReference type="GO" id="GO:0006753">
    <property type="term" value="P:nucleoside phosphate metabolic process"/>
    <property type="evidence" value="ECO:0007669"/>
    <property type="project" value="TreeGrafter"/>
</dbReference>
<dbReference type="PRINTS" id="PR00502">
    <property type="entry name" value="NUDIXFAMILY"/>
</dbReference>
<feature type="domain" description="Nudix hydrolase" evidence="5">
    <location>
        <begin position="25"/>
        <end position="182"/>
    </location>
</feature>
<dbReference type="InterPro" id="IPR015797">
    <property type="entry name" value="NUDIX_hydrolase-like_dom_sf"/>
</dbReference>
<organism evidence="6">
    <name type="scientific">uncultured Pleomorphomonas sp</name>
    <dbReference type="NCBI Taxonomy" id="442121"/>
    <lineage>
        <taxon>Bacteria</taxon>
        <taxon>Pseudomonadati</taxon>
        <taxon>Pseudomonadota</taxon>
        <taxon>Alphaproteobacteria</taxon>
        <taxon>Hyphomicrobiales</taxon>
        <taxon>Pleomorphomonadaceae</taxon>
        <taxon>Pleomorphomonas</taxon>
        <taxon>environmental samples</taxon>
    </lineage>
</organism>
<dbReference type="EC" id="3.6.1.-" evidence="6"/>
<dbReference type="Gene3D" id="3.90.79.10">
    <property type="entry name" value="Nucleoside Triphosphate Pyrophosphohydrolase"/>
    <property type="match status" value="1"/>
</dbReference>
<comment type="cofactor">
    <cofactor evidence="2">
        <name>Mg(2+)</name>
        <dbReference type="ChEBI" id="CHEBI:18420"/>
    </cofactor>
</comment>
<dbReference type="GO" id="GO:0019693">
    <property type="term" value="P:ribose phosphate metabolic process"/>
    <property type="evidence" value="ECO:0007669"/>
    <property type="project" value="TreeGrafter"/>
</dbReference>
<dbReference type="GO" id="GO:0034432">
    <property type="term" value="F:bis(5'-adenosyl)-pentaphosphatase activity"/>
    <property type="evidence" value="ECO:0007669"/>
    <property type="project" value="TreeGrafter"/>
</dbReference>
<evidence type="ECO:0000256" key="2">
    <source>
        <dbReference type="ARBA" id="ARBA00001946"/>
    </source>
</evidence>
<dbReference type="GO" id="GO:0008893">
    <property type="term" value="F:guanosine-3',5'-bis(diphosphate) 3'-diphosphatase activity"/>
    <property type="evidence" value="ECO:0007669"/>
    <property type="project" value="TreeGrafter"/>
</dbReference>
<dbReference type="InterPro" id="IPR022927">
    <property type="entry name" value="RppH"/>
</dbReference>
<evidence type="ECO:0000256" key="3">
    <source>
        <dbReference type="ARBA" id="ARBA00022801"/>
    </source>
</evidence>
<evidence type="ECO:0000313" key="6">
    <source>
        <dbReference type="EMBL" id="SCM77933.1"/>
    </source>
</evidence>
<dbReference type="Pfam" id="PF00293">
    <property type="entry name" value="NUDIX"/>
    <property type="match status" value="1"/>
</dbReference>
<dbReference type="InterPro" id="IPR020084">
    <property type="entry name" value="NUDIX_hydrolase_CS"/>
</dbReference>
<evidence type="ECO:0000256" key="4">
    <source>
        <dbReference type="RuleBase" id="RU003476"/>
    </source>
</evidence>
<dbReference type="PANTHER" id="PTHR11839">
    <property type="entry name" value="UDP/ADP-SUGAR PYROPHOSPHATASE"/>
    <property type="match status" value="1"/>
</dbReference>
<keyword evidence="3 4" id="KW-0378">Hydrolase</keyword>
<dbReference type="CDD" id="cd03671">
    <property type="entry name" value="NUDIX_Ap4A_hydrolase_plant_like"/>
    <property type="match status" value="1"/>
</dbReference>
<dbReference type="SUPFAM" id="SSF55811">
    <property type="entry name" value="Nudix"/>
    <property type="match status" value="1"/>
</dbReference>
<dbReference type="RefSeq" id="WP_288197711.1">
    <property type="nucleotide sequence ID" value="NZ_LT608334.1"/>
</dbReference>
<name>A0A212LK75_9HYPH</name>
<evidence type="ECO:0000256" key="1">
    <source>
        <dbReference type="ARBA" id="ARBA00001936"/>
    </source>
</evidence>
<dbReference type="PANTHER" id="PTHR11839:SF22">
    <property type="entry name" value="NUDIX HYDROLASE 26, CHLOROPLASTIC"/>
    <property type="match status" value="1"/>
</dbReference>
<dbReference type="PROSITE" id="PS51462">
    <property type="entry name" value="NUDIX"/>
    <property type="match status" value="1"/>
</dbReference>
<dbReference type="PROSITE" id="PS00893">
    <property type="entry name" value="NUDIX_BOX"/>
    <property type="match status" value="1"/>
</dbReference>
<evidence type="ECO:0000259" key="5">
    <source>
        <dbReference type="PROSITE" id="PS51462"/>
    </source>
</evidence>
<comment type="similarity">
    <text evidence="4">Belongs to the Nudix hydrolase family.</text>
</comment>
<comment type="cofactor">
    <cofactor evidence="1">
        <name>Mn(2+)</name>
        <dbReference type="ChEBI" id="CHEBI:29035"/>
    </cofactor>
</comment>
<dbReference type="AlphaFoldDB" id="A0A212LK75"/>
<protein>
    <submittedName>
        <fullName evidence="6">RNA pyrophosphohydrolase</fullName>
        <ecNumber evidence="6">3.6.1.-</ecNumber>
    </submittedName>
</protein>
<gene>
    <name evidence="6" type="primary">rppH</name>
    <name evidence="6" type="ORF">KL86PLE_60248</name>
</gene>
<accession>A0A212LK75</accession>
<reference evidence="6" key="1">
    <citation type="submission" date="2016-08" db="EMBL/GenBank/DDBJ databases">
        <authorList>
            <person name="Seilhamer J.J."/>
        </authorList>
    </citation>
    <scope>NUCLEOTIDE SEQUENCE</scope>
    <source>
        <strain evidence="6">86</strain>
    </source>
</reference>
<proteinExistence type="inferred from homology"/>